<gene>
    <name evidence="3" type="ORF">C8E87_0847</name>
</gene>
<protein>
    <submittedName>
        <fullName evidence="3">Uncharacterized protein DUF418</fullName>
    </submittedName>
</protein>
<keyword evidence="1" id="KW-1133">Transmembrane helix</keyword>
<reference evidence="3 4" key="1">
    <citation type="submission" date="2019-03" db="EMBL/GenBank/DDBJ databases">
        <title>Sequencing the genomes of 1000 actinobacteria strains.</title>
        <authorList>
            <person name="Klenk H.-P."/>
        </authorList>
    </citation>
    <scope>NUCLEOTIDE SEQUENCE [LARGE SCALE GENOMIC DNA]</scope>
    <source>
        <strain evidence="3 4">DSM 43805</strain>
    </source>
</reference>
<keyword evidence="4" id="KW-1185">Reference proteome</keyword>
<dbReference type="PANTHER" id="PTHR30590">
    <property type="entry name" value="INNER MEMBRANE PROTEIN"/>
    <property type="match status" value="1"/>
</dbReference>
<accession>A0A4V3C7E4</accession>
<dbReference type="PANTHER" id="PTHR30590:SF2">
    <property type="entry name" value="INNER MEMBRANE PROTEIN"/>
    <property type="match status" value="1"/>
</dbReference>
<comment type="caution">
    <text evidence="3">The sequence shown here is derived from an EMBL/GenBank/DDBJ whole genome shotgun (WGS) entry which is preliminary data.</text>
</comment>
<feature type="transmembrane region" description="Helical" evidence="1">
    <location>
        <begin position="72"/>
        <end position="95"/>
    </location>
</feature>
<evidence type="ECO:0000259" key="2">
    <source>
        <dbReference type="Pfam" id="PF04235"/>
    </source>
</evidence>
<sequence length="224" mass="24683">MLNVTGYRPSAAIRRNSCSRARHQCSTSRPYSYCSTTARVPCRAMPEVWADTNVRIAIALSGERPWAVITRIIHSALSINRGCPMFAALFGYGLAQIHRRLDGPWPPARTALHQLTGYAGGLGYAALVALIARRLDTRRGPITTALAALGQRSMTFCLTQSLMWALLFSSYTLNLHLTSPAWAVLIAVVVWLTTVLLADQLRRRGLRGPAETALRRLTYGPPPR</sequence>
<dbReference type="AlphaFoldDB" id="A0A4V3C7E4"/>
<proteinExistence type="predicted"/>
<dbReference type="InterPro" id="IPR007349">
    <property type="entry name" value="DUF418"/>
</dbReference>
<feature type="transmembrane region" description="Helical" evidence="1">
    <location>
        <begin position="115"/>
        <end position="132"/>
    </location>
</feature>
<dbReference type="EMBL" id="SNWR01000001">
    <property type="protein sequence ID" value="TDO37238.1"/>
    <property type="molecule type" value="Genomic_DNA"/>
</dbReference>
<evidence type="ECO:0000313" key="4">
    <source>
        <dbReference type="Proteomes" id="UP000294901"/>
    </source>
</evidence>
<dbReference type="Pfam" id="PF04235">
    <property type="entry name" value="DUF418"/>
    <property type="match status" value="1"/>
</dbReference>
<evidence type="ECO:0000256" key="1">
    <source>
        <dbReference type="SAM" id="Phobius"/>
    </source>
</evidence>
<organism evidence="3 4">
    <name type="scientific">Paractinoplanes brasiliensis</name>
    <dbReference type="NCBI Taxonomy" id="52695"/>
    <lineage>
        <taxon>Bacteria</taxon>
        <taxon>Bacillati</taxon>
        <taxon>Actinomycetota</taxon>
        <taxon>Actinomycetes</taxon>
        <taxon>Micromonosporales</taxon>
        <taxon>Micromonosporaceae</taxon>
        <taxon>Paractinoplanes</taxon>
    </lineage>
</organism>
<feature type="transmembrane region" description="Helical" evidence="1">
    <location>
        <begin position="179"/>
        <end position="198"/>
    </location>
</feature>
<dbReference type="InterPro" id="IPR052529">
    <property type="entry name" value="Bact_Transport_Assoc"/>
</dbReference>
<keyword evidence="1" id="KW-0812">Transmembrane</keyword>
<name>A0A4V3C7E4_9ACTN</name>
<evidence type="ECO:0000313" key="3">
    <source>
        <dbReference type="EMBL" id="TDO37238.1"/>
    </source>
</evidence>
<dbReference type="Proteomes" id="UP000294901">
    <property type="component" value="Unassembled WGS sequence"/>
</dbReference>
<keyword evidence="1" id="KW-0472">Membrane</keyword>
<feature type="transmembrane region" description="Helical" evidence="1">
    <location>
        <begin position="153"/>
        <end position="173"/>
    </location>
</feature>
<feature type="domain" description="DUF418" evidence="2">
    <location>
        <begin position="98"/>
        <end position="220"/>
    </location>
</feature>